<evidence type="ECO:0000259" key="1">
    <source>
        <dbReference type="Pfam" id="PF02464"/>
    </source>
</evidence>
<dbReference type="Pfam" id="PF02464">
    <property type="entry name" value="CinA"/>
    <property type="match status" value="1"/>
</dbReference>
<dbReference type="InterPro" id="IPR008136">
    <property type="entry name" value="CinA_C"/>
</dbReference>
<dbReference type="AlphaFoldDB" id="A0A497XQ75"/>
<name>A0A497XQ75_9AQUI</name>
<proteinExistence type="predicted"/>
<comment type="caution">
    <text evidence="2">The sequence shown here is derived from an EMBL/GenBank/DDBJ whole genome shotgun (WGS) entry which is preliminary data.</text>
</comment>
<dbReference type="Proteomes" id="UP000267841">
    <property type="component" value="Unassembled WGS sequence"/>
</dbReference>
<evidence type="ECO:0000313" key="3">
    <source>
        <dbReference type="Proteomes" id="UP000267841"/>
    </source>
</evidence>
<gene>
    <name evidence="2" type="ORF">BCF55_1433</name>
</gene>
<evidence type="ECO:0000313" key="2">
    <source>
        <dbReference type="EMBL" id="RLJ71136.1"/>
    </source>
</evidence>
<organism evidence="2 3">
    <name type="scientific">Hydrogenivirga caldilitoris</name>
    <dbReference type="NCBI Taxonomy" id="246264"/>
    <lineage>
        <taxon>Bacteria</taxon>
        <taxon>Pseudomonadati</taxon>
        <taxon>Aquificota</taxon>
        <taxon>Aquificia</taxon>
        <taxon>Aquificales</taxon>
        <taxon>Aquificaceae</taxon>
        <taxon>Hydrogenivirga</taxon>
    </lineage>
</organism>
<keyword evidence="3" id="KW-1185">Reference proteome</keyword>
<dbReference type="Gene3D" id="3.90.950.20">
    <property type="entry name" value="CinA-like"/>
    <property type="match status" value="1"/>
</dbReference>
<feature type="domain" description="CinA C-terminal" evidence="1">
    <location>
        <begin position="75"/>
        <end position="225"/>
    </location>
</feature>
<protein>
    <submittedName>
        <fullName evidence="2">Nicotinamide-nucleotide amidase</fullName>
    </submittedName>
</protein>
<accession>A0A497XQ75</accession>
<reference evidence="2 3" key="1">
    <citation type="submission" date="2018-10" db="EMBL/GenBank/DDBJ databases">
        <title>Genomic Encyclopedia of Archaeal and Bacterial Type Strains, Phase II (KMG-II): from individual species to whole genera.</title>
        <authorList>
            <person name="Goeker M."/>
        </authorList>
    </citation>
    <scope>NUCLEOTIDE SEQUENCE [LARGE SCALE GENOMIC DNA]</scope>
    <source>
        <strain evidence="2 3">DSM 16510</strain>
    </source>
</reference>
<dbReference type="SUPFAM" id="SSF142433">
    <property type="entry name" value="CinA-like"/>
    <property type="match status" value="1"/>
</dbReference>
<dbReference type="EMBL" id="RCCJ01000001">
    <property type="protein sequence ID" value="RLJ71136.1"/>
    <property type="molecule type" value="Genomic_DNA"/>
</dbReference>
<dbReference type="NCBIfam" id="TIGR00199">
    <property type="entry name" value="PncC_domain"/>
    <property type="match status" value="1"/>
</dbReference>
<dbReference type="RefSeq" id="WP_121012039.1">
    <property type="nucleotide sequence ID" value="NZ_RCCJ01000001.1"/>
</dbReference>
<dbReference type="InterPro" id="IPR036653">
    <property type="entry name" value="CinA-like_C"/>
</dbReference>
<dbReference type="OrthoDB" id="9801454at2"/>
<sequence length="231" mass="25678">MGCEVCLSEEKDFREGFILRTFDLSPEEIEVSLRGLDFKLEVTLSGVDILFEKEEDWRKAREKVGINMYSTDTSSMEEVVGRLLKRRGETLSTAESCTGGLLSARIVNVPGSSEYFLGGVVVYSNQLKVKLLGVKEETLNEFGAVSRETCLEMLEGLRKKFGTDAGIAITGVAGPGGSDHKPEGLTYIGVYYREKFHIEERVFGAGRNPNRFLSSQVAFNELRKLILEEAT</sequence>